<keyword evidence="2" id="KW-0812">Transmembrane</keyword>
<reference evidence="3 4" key="1">
    <citation type="journal article" date="2018" name="BMC Genomics">
        <title>The genome of Naegleria lovaniensis, the basis for a comparative approach to unravel pathogenicity factors of the human pathogenic amoeba N. fowleri.</title>
        <authorList>
            <person name="Liechti N."/>
            <person name="Schurch N."/>
            <person name="Bruggmann R."/>
            <person name="Wittwer M."/>
        </authorList>
    </citation>
    <scope>NUCLEOTIDE SEQUENCE [LARGE SCALE GENOMIC DNA]</scope>
    <source>
        <strain evidence="3 4">ATCC 30569</strain>
    </source>
</reference>
<dbReference type="AlphaFoldDB" id="A0AA88H5V1"/>
<dbReference type="GeneID" id="68099332"/>
<keyword evidence="4" id="KW-1185">Reference proteome</keyword>
<dbReference type="Proteomes" id="UP000816034">
    <property type="component" value="Unassembled WGS sequence"/>
</dbReference>
<accession>A0AA88H5V1</accession>
<feature type="compositionally biased region" description="Acidic residues" evidence="1">
    <location>
        <begin position="321"/>
        <end position="335"/>
    </location>
</feature>
<keyword evidence="2" id="KW-1133">Transmembrane helix</keyword>
<dbReference type="RefSeq" id="XP_044555241.1">
    <property type="nucleotide sequence ID" value="XM_044696786.1"/>
</dbReference>
<evidence type="ECO:0000256" key="2">
    <source>
        <dbReference type="SAM" id="Phobius"/>
    </source>
</evidence>
<name>A0AA88H5V1_NAELO</name>
<feature type="compositionally biased region" description="Basic and acidic residues" evidence="1">
    <location>
        <begin position="283"/>
        <end position="294"/>
    </location>
</feature>
<evidence type="ECO:0000313" key="3">
    <source>
        <dbReference type="EMBL" id="KAG2393347.1"/>
    </source>
</evidence>
<evidence type="ECO:0000313" key="4">
    <source>
        <dbReference type="Proteomes" id="UP000816034"/>
    </source>
</evidence>
<proteinExistence type="predicted"/>
<protein>
    <submittedName>
        <fullName evidence="3">Uncharacterized protein</fullName>
    </submittedName>
</protein>
<keyword evidence="2" id="KW-0472">Membrane</keyword>
<evidence type="ECO:0000256" key="1">
    <source>
        <dbReference type="SAM" id="MobiDB-lite"/>
    </source>
</evidence>
<organism evidence="3 4">
    <name type="scientific">Naegleria lovaniensis</name>
    <name type="common">Amoeba</name>
    <dbReference type="NCBI Taxonomy" id="51637"/>
    <lineage>
        <taxon>Eukaryota</taxon>
        <taxon>Discoba</taxon>
        <taxon>Heterolobosea</taxon>
        <taxon>Tetramitia</taxon>
        <taxon>Eutetramitia</taxon>
        <taxon>Vahlkampfiidae</taxon>
        <taxon>Naegleria</taxon>
    </lineage>
</organism>
<feature type="region of interest" description="Disordered" evidence="1">
    <location>
        <begin position="283"/>
        <end position="335"/>
    </location>
</feature>
<feature type="transmembrane region" description="Helical" evidence="2">
    <location>
        <begin position="236"/>
        <end position="255"/>
    </location>
</feature>
<dbReference type="EMBL" id="PYSW02000002">
    <property type="protein sequence ID" value="KAG2393347.1"/>
    <property type="molecule type" value="Genomic_DNA"/>
</dbReference>
<sequence length="335" mass="38006">MVVATTTCIYRDGQKQGDCKGLTEESLALRQDLSTLNKNCPMNQVFFYPSTSHSNNNNNNNKTSMEPVCGECIPSSSLFYDYSTNRVLFNYKIVICKMTVFGRQCSEPSASHLPLSDYQCSVGSYCDESGRCRSLNTHPLHGEQCSEVIHPQMASKGVPLSRVCGFDGLECIQGTCQVCKDGVEYTDFSSQDHVYLQQHAIFTRTRDYRRSRRYCVNSQLYPTKFDYTLLSDPSSVLILSFAIMVVLIVMARDFMRFKNTKLAQKIVTSLKLRILYRKNTRKDENKLASHRQDPFNDDDEEDSDLDDHDSDDYSSSNDGSNSDDEEDSSSEDESD</sequence>
<comment type="caution">
    <text evidence="3">The sequence shown here is derived from an EMBL/GenBank/DDBJ whole genome shotgun (WGS) entry which is preliminary data.</text>
</comment>
<gene>
    <name evidence="3" type="ORF">C9374_006878</name>
</gene>
<feature type="compositionally biased region" description="Acidic residues" evidence="1">
    <location>
        <begin position="295"/>
        <end position="312"/>
    </location>
</feature>